<dbReference type="Proteomes" id="UP000663829">
    <property type="component" value="Unassembled WGS sequence"/>
</dbReference>
<feature type="compositionally biased region" description="Polar residues" evidence="11">
    <location>
        <begin position="214"/>
        <end position="228"/>
    </location>
</feature>
<feature type="transmembrane region" description="Helical" evidence="10">
    <location>
        <begin position="12"/>
        <end position="32"/>
    </location>
</feature>
<dbReference type="AlphaFoldDB" id="A0A813W201"/>
<comment type="caution">
    <text evidence="10">Lacks conserved residue(s) required for the propagation of feature annotation.</text>
</comment>
<dbReference type="EMBL" id="CAJOBC010000871">
    <property type="protein sequence ID" value="CAF3634546.1"/>
    <property type="molecule type" value="Genomic_DNA"/>
</dbReference>
<dbReference type="Pfam" id="PF00001">
    <property type="entry name" value="7tm_1"/>
    <property type="match status" value="1"/>
</dbReference>
<gene>
    <name evidence="13" type="ORF">GPM918_LOCUS5864</name>
    <name evidence="14" type="ORF">SRO942_LOCUS5864</name>
</gene>
<dbReference type="PROSITE" id="PS50262">
    <property type="entry name" value="G_PROTEIN_RECEP_F1_2"/>
    <property type="match status" value="1"/>
</dbReference>
<proteinExistence type="inferred from homology"/>
<name>A0A813W201_9BILA</name>
<dbReference type="GO" id="GO:0005886">
    <property type="term" value="C:plasma membrane"/>
    <property type="evidence" value="ECO:0007669"/>
    <property type="project" value="UniProtKB-SubCell"/>
</dbReference>
<evidence type="ECO:0000256" key="9">
    <source>
        <dbReference type="ARBA" id="ARBA00023224"/>
    </source>
</evidence>
<evidence type="ECO:0000256" key="10">
    <source>
        <dbReference type="RuleBase" id="RU046427"/>
    </source>
</evidence>
<dbReference type="SUPFAM" id="SSF81321">
    <property type="entry name" value="Family A G protein-coupled receptor-like"/>
    <property type="match status" value="1"/>
</dbReference>
<dbReference type="Gene3D" id="1.20.1070.10">
    <property type="entry name" value="Rhodopsin 7-helix transmembrane proteins"/>
    <property type="match status" value="1"/>
</dbReference>
<dbReference type="Proteomes" id="UP000681722">
    <property type="component" value="Unassembled WGS sequence"/>
</dbReference>
<keyword evidence="3 10" id="KW-0812">Transmembrane</keyword>
<evidence type="ECO:0000256" key="4">
    <source>
        <dbReference type="ARBA" id="ARBA00022989"/>
    </source>
</evidence>
<evidence type="ECO:0000256" key="11">
    <source>
        <dbReference type="SAM" id="MobiDB-lite"/>
    </source>
</evidence>
<evidence type="ECO:0000256" key="8">
    <source>
        <dbReference type="ARBA" id="ARBA00023180"/>
    </source>
</evidence>
<accession>A0A813W201</accession>
<dbReference type="OrthoDB" id="5987909at2759"/>
<dbReference type="EMBL" id="CAJNOQ010000871">
    <property type="protein sequence ID" value="CAF0846897.1"/>
    <property type="molecule type" value="Genomic_DNA"/>
</dbReference>
<keyword evidence="9 10" id="KW-0807">Transducer</keyword>
<protein>
    <recommendedName>
        <fullName evidence="12">G-protein coupled receptors family 1 profile domain-containing protein</fullName>
    </recommendedName>
</protein>
<evidence type="ECO:0000256" key="2">
    <source>
        <dbReference type="ARBA" id="ARBA00022475"/>
    </source>
</evidence>
<keyword evidence="2" id="KW-1003">Cell membrane</keyword>
<organism evidence="13 15">
    <name type="scientific">Didymodactylos carnosus</name>
    <dbReference type="NCBI Taxonomy" id="1234261"/>
    <lineage>
        <taxon>Eukaryota</taxon>
        <taxon>Metazoa</taxon>
        <taxon>Spiralia</taxon>
        <taxon>Gnathifera</taxon>
        <taxon>Rotifera</taxon>
        <taxon>Eurotatoria</taxon>
        <taxon>Bdelloidea</taxon>
        <taxon>Philodinida</taxon>
        <taxon>Philodinidae</taxon>
        <taxon>Didymodactylos</taxon>
    </lineage>
</organism>
<keyword evidence="4 10" id="KW-1133">Transmembrane helix</keyword>
<dbReference type="InterPro" id="IPR017452">
    <property type="entry name" value="GPCR_Rhodpsn_7TM"/>
</dbReference>
<comment type="caution">
    <text evidence="13">The sequence shown here is derived from an EMBL/GenBank/DDBJ whole genome shotgun (WGS) entry which is preliminary data.</text>
</comment>
<dbReference type="PRINTS" id="PR00896">
    <property type="entry name" value="VASOPRESSINR"/>
</dbReference>
<feature type="transmembrane region" description="Helical" evidence="10">
    <location>
        <begin position="181"/>
        <end position="202"/>
    </location>
</feature>
<evidence type="ECO:0000313" key="14">
    <source>
        <dbReference type="EMBL" id="CAF3634546.1"/>
    </source>
</evidence>
<keyword evidence="15" id="KW-1185">Reference proteome</keyword>
<evidence type="ECO:0000313" key="13">
    <source>
        <dbReference type="EMBL" id="CAF0846897.1"/>
    </source>
</evidence>
<dbReference type="PRINTS" id="PR00237">
    <property type="entry name" value="GPCRRHODOPSN"/>
</dbReference>
<dbReference type="GO" id="GO:0005000">
    <property type="term" value="F:vasopressin receptor activity"/>
    <property type="evidence" value="ECO:0007669"/>
    <property type="project" value="InterPro"/>
</dbReference>
<keyword evidence="5 10" id="KW-0297">G-protein coupled receptor</keyword>
<feature type="transmembrane region" description="Helical" evidence="10">
    <location>
        <begin position="142"/>
        <end position="161"/>
    </location>
</feature>
<evidence type="ECO:0000256" key="7">
    <source>
        <dbReference type="ARBA" id="ARBA00023170"/>
    </source>
</evidence>
<dbReference type="PANTHER" id="PTHR24241">
    <property type="entry name" value="NEUROPEPTIDE RECEPTOR-RELATED G-PROTEIN COUPLED RECEPTOR"/>
    <property type="match status" value="1"/>
</dbReference>
<feature type="domain" description="G-protein coupled receptors family 1 profile" evidence="12">
    <location>
        <begin position="1"/>
        <end position="191"/>
    </location>
</feature>
<comment type="similarity">
    <text evidence="10">Belongs to the G-protein coupled receptor 1 family. Vasopressin/oxytocin receptor subfamily.</text>
</comment>
<evidence type="ECO:0000259" key="12">
    <source>
        <dbReference type="PROSITE" id="PS50262"/>
    </source>
</evidence>
<dbReference type="InterPro" id="IPR001817">
    <property type="entry name" value="Vasoprsn_rcpt"/>
</dbReference>
<evidence type="ECO:0000256" key="1">
    <source>
        <dbReference type="ARBA" id="ARBA00004651"/>
    </source>
</evidence>
<keyword evidence="8 10" id="KW-0325">Glycoprotein</keyword>
<evidence type="ECO:0000256" key="5">
    <source>
        <dbReference type="ARBA" id="ARBA00023040"/>
    </source>
</evidence>
<feature type="region of interest" description="Disordered" evidence="11">
    <location>
        <begin position="213"/>
        <end position="233"/>
    </location>
</feature>
<reference evidence="13" key="1">
    <citation type="submission" date="2021-02" db="EMBL/GenBank/DDBJ databases">
        <authorList>
            <person name="Nowell W R."/>
        </authorList>
    </citation>
    <scope>NUCLEOTIDE SEQUENCE</scope>
</reference>
<feature type="transmembrane region" description="Helical" evidence="10">
    <location>
        <begin position="55"/>
        <end position="84"/>
    </location>
</feature>
<evidence type="ECO:0000256" key="3">
    <source>
        <dbReference type="ARBA" id="ARBA00022692"/>
    </source>
</evidence>
<evidence type="ECO:0000313" key="15">
    <source>
        <dbReference type="Proteomes" id="UP000663829"/>
    </source>
</evidence>
<keyword evidence="6 10" id="KW-0472">Membrane</keyword>
<evidence type="ECO:0000256" key="6">
    <source>
        <dbReference type="ARBA" id="ARBA00023136"/>
    </source>
</evidence>
<keyword evidence="7 10" id="KW-0675">Receptor</keyword>
<dbReference type="InterPro" id="IPR000276">
    <property type="entry name" value="GPCR_Rhodpsn"/>
</dbReference>
<comment type="subcellular location">
    <subcellularLocation>
        <location evidence="1 10">Cell membrane</location>
        <topology evidence="1 10">Multi-pass membrane protein</topology>
    </subcellularLocation>
</comment>
<sequence>MDLRTASSAFRYTLILASWIISITFASSQLFLRDTDIIRGMRVCGNRSDVRNWNIYVYFLFITVYLAPLIIITICYIIIIDIIWKKSSLKKNHVEKEQSKIMAFMSFKRSVSEDKHIENSIRNAGSLGVIPRAKIKTVKMTLVIVIAFTACWSPCFLLMIMGTLNMIRDHRVIRVTSSMCYLNSLANPLIYWLFATNFCLRYRQNLTRNKRRPSFTSSVNKHSFGSRRQTSEHLRHDLSATTRVIHTNSKSSYNHSL</sequence>